<feature type="region of interest" description="Disordered" evidence="1">
    <location>
        <begin position="565"/>
        <end position="590"/>
    </location>
</feature>
<dbReference type="OrthoDB" id="308440at2759"/>
<dbReference type="InterPro" id="IPR011990">
    <property type="entry name" value="TPR-like_helical_dom_sf"/>
</dbReference>
<dbReference type="Proteomes" id="UP000783686">
    <property type="component" value="Unassembled WGS sequence"/>
</dbReference>
<dbReference type="EMBL" id="CAJFCW020000004">
    <property type="protein sequence ID" value="CAG9114316.1"/>
    <property type="molecule type" value="Genomic_DNA"/>
</dbReference>
<sequence>MRLDLTDIESEMDNMNVVMLFKYMGDAYFELEQLNSALRHYDMALEYLQPGIKYPKAFTAIEIKFMKYKVYCRLKKYSAAYEMLAAVPKADHIPKTRLALAKLHSTRLNYSKNTAKSAREVGEIVANYDAIVTTRPCAYHCISKLYFFGSPPSVELNYDGHETTVALFKAKALRLQLVPLEALRVLRNTNQKNIYVVLESAELYSMVGDFVKSKFELERLLTLNPYGLIGMDLLARVYYKLEKEKEKQRLETLLLHCLHVDENAPETYVTFGYLARGRRDESSQNFVGKALSAYMCGPDRCNALILKATLHTDIQRKTYADECLRQVLTYDPRNVEAMEMLARLVVMRKSSNEVRTLGESIKQKLGLENPRAKYVYAHTFTNTKPYKPEYENLLEDVVNKAPYLFVAVLDYATLLEERGDLPKAIMVCKRGIQACPTLDLHETLGMLEEKLCNEVETATVEMKYPTTKVEPEEPTTSAKILNPSRVSAEQTTTTPVSTQPGSAQRTRPPAAPRRQRQGNFRSVALEFIQQPLEFQEEPEAMPQVGDLVFEAEDAVLDAELERIMDEGMDPDPPLMQDLDPQSEDQSMSDN</sequence>
<accession>A0A811L151</accession>
<dbReference type="Proteomes" id="UP000614601">
    <property type="component" value="Unassembled WGS sequence"/>
</dbReference>
<dbReference type="SUPFAM" id="SSF48452">
    <property type="entry name" value="TPR-like"/>
    <property type="match status" value="2"/>
</dbReference>
<evidence type="ECO:0000313" key="3">
    <source>
        <dbReference type="Proteomes" id="UP000614601"/>
    </source>
</evidence>
<dbReference type="SMART" id="SM00028">
    <property type="entry name" value="TPR"/>
    <property type="match status" value="3"/>
</dbReference>
<comment type="caution">
    <text evidence="2">The sequence shown here is derived from an EMBL/GenBank/DDBJ whole genome shotgun (WGS) entry which is preliminary data.</text>
</comment>
<dbReference type="EMBL" id="CAJFDH010000004">
    <property type="protein sequence ID" value="CAD5220927.1"/>
    <property type="molecule type" value="Genomic_DNA"/>
</dbReference>
<gene>
    <name evidence="2" type="ORF">BOKJ2_LOCUS9189</name>
</gene>
<proteinExistence type="predicted"/>
<dbReference type="Gene3D" id="1.25.40.10">
    <property type="entry name" value="Tetratricopeptide repeat domain"/>
    <property type="match status" value="2"/>
</dbReference>
<feature type="region of interest" description="Disordered" evidence="1">
    <location>
        <begin position="463"/>
        <end position="518"/>
    </location>
</feature>
<feature type="compositionally biased region" description="Polar residues" evidence="1">
    <location>
        <begin position="484"/>
        <end position="502"/>
    </location>
</feature>
<keyword evidence="3" id="KW-1185">Reference proteome</keyword>
<protein>
    <recommendedName>
        <fullName evidence="4">TPR_REGION domain-containing protein</fullName>
    </recommendedName>
</protein>
<dbReference type="AlphaFoldDB" id="A0A811L151"/>
<evidence type="ECO:0000313" key="2">
    <source>
        <dbReference type="EMBL" id="CAD5220927.1"/>
    </source>
</evidence>
<reference evidence="2" key="1">
    <citation type="submission" date="2020-09" db="EMBL/GenBank/DDBJ databases">
        <authorList>
            <person name="Kikuchi T."/>
        </authorList>
    </citation>
    <scope>NUCLEOTIDE SEQUENCE</scope>
    <source>
        <strain evidence="2">SH1</strain>
    </source>
</reference>
<evidence type="ECO:0000256" key="1">
    <source>
        <dbReference type="SAM" id="MobiDB-lite"/>
    </source>
</evidence>
<organism evidence="2 3">
    <name type="scientific">Bursaphelenchus okinawaensis</name>
    <dbReference type="NCBI Taxonomy" id="465554"/>
    <lineage>
        <taxon>Eukaryota</taxon>
        <taxon>Metazoa</taxon>
        <taxon>Ecdysozoa</taxon>
        <taxon>Nematoda</taxon>
        <taxon>Chromadorea</taxon>
        <taxon>Rhabditida</taxon>
        <taxon>Tylenchina</taxon>
        <taxon>Tylenchomorpha</taxon>
        <taxon>Aphelenchoidea</taxon>
        <taxon>Aphelenchoididae</taxon>
        <taxon>Bursaphelenchus</taxon>
    </lineage>
</organism>
<evidence type="ECO:0008006" key="4">
    <source>
        <dbReference type="Google" id="ProtNLM"/>
    </source>
</evidence>
<dbReference type="InterPro" id="IPR019734">
    <property type="entry name" value="TPR_rpt"/>
</dbReference>
<name>A0A811L151_9BILA</name>